<evidence type="ECO:0000313" key="1">
    <source>
        <dbReference type="EMBL" id="KAG7110862.1"/>
    </source>
</evidence>
<accession>A0A8I2Z2F7</accession>
<dbReference type="Proteomes" id="UP000689129">
    <property type="component" value="Unassembled WGS sequence"/>
</dbReference>
<evidence type="ECO:0000313" key="2">
    <source>
        <dbReference type="Proteomes" id="UP000689129"/>
    </source>
</evidence>
<protein>
    <submittedName>
        <fullName evidence="1">Uncharacterized protein</fullName>
    </submittedName>
</protein>
<sequence>MQSMLRAVRDEATFDAVKEDTGTLENLIEVVLVGGLTLILADTIDDRQEDFRHDKPSNLPAVHQRKAYPEKLEVGRLDPGLEYLGVQWQVGDQEVQESSLDQELLIGQACGEASKE</sequence>
<reference evidence="1" key="1">
    <citation type="journal article" date="2021" name="Mol. Plant Pathol.">
        <title>A 20-kb lineage-specific genomic region tames virulence in pathogenic amphidiploid Verticillium longisporum.</title>
        <authorList>
            <person name="Harting R."/>
            <person name="Starke J."/>
            <person name="Kusch H."/>
            <person name="Poggeler S."/>
            <person name="Maurus I."/>
            <person name="Schluter R."/>
            <person name="Landesfeind M."/>
            <person name="Bulla I."/>
            <person name="Nowrousian M."/>
            <person name="de Jonge R."/>
            <person name="Stahlhut G."/>
            <person name="Hoff K.J."/>
            <person name="Asshauer K.P."/>
            <person name="Thurmer A."/>
            <person name="Stanke M."/>
            <person name="Daniel R."/>
            <person name="Morgenstern B."/>
            <person name="Thomma B.P.H.J."/>
            <person name="Kronstad J.W."/>
            <person name="Braus-Stromeyer S.A."/>
            <person name="Braus G.H."/>
        </authorList>
    </citation>
    <scope>NUCLEOTIDE SEQUENCE</scope>
    <source>
        <strain evidence="1">Vl32</strain>
    </source>
</reference>
<proteinExistence type="predicted"/>
<organism evidence="1 2">
    <name type="scientific">Verticillium longisporum</name>
    <name type="common">Verticillium dahliae var. longisporum</name>
    <dbReference type="NCBI Taxonomy" id="100787"/>
    <lineage>
        <taxon>Eukaryota</taxon>
        <taxon>Fungi</taxon>
        <taxon>Dikarya</taxon>
        <taxon>Ascomycota</taxon>
        <taxon>Pezizomycotina</taxon>
        <taxon>Sordariomycetes</taxon>
        <taxon>Hypocreomycetidae</taxon>
        <taxon>Glomerellales</taxon>
        <taxon>Plectosphaerellaceae</taxon>
        <taxon>Verticillium</taxon>
    </lineage>
</organism>
<comment type="caution">
    <text evidence="1">The sequence shown here is derived from an EMBL/GenBank/DDBJ whole genome shotgun (WGS) entry which is preliminary data.</text>
</comment>
<gene>
    <name evidence="1" type="ORF">HYQ45_017438</name>
</gene>
<name>A0A8I2Z2F7_VERLO</name>
<dbReference type="EMBL" id="JAEMWZ010000576">
    <property type="protein sequence ID" value="KAG7110862.1"/>
    <property type="molecule type" value="Genomic_DNA"/>
</dbReference>
<dbReference type="AlphaFoldDB" id="A0A8I2Z2F7"/>